<reference evidence="3" key="1">
    <citation type="submission" date="2023-10" db="EMBL/GenBank/DDBJ databases">
        <title>Genome assembly of Pristionchus species.</title>
        <authorList>
            <person name="Yoshida K."/>
            <person name="Sommer R.J."/>
        </authorList>
    </citation>
    <scope>NUCLEOTIDE SEQUENCE</scope>
    <source>
        <strain evidence="3">RS0144</strain>
    </source>
</reference>
<dbReference type="InterPro" id="IPR013087">
    <property type="entry name" value="Znf_C2H2_type"/>
</dbReference>
<dbReference type="Proteomes" id="UP001432027">
    <property type="component" value="Unassembled WGS sequence"/>
</dbReference>
<accession>A0AAV5ULE1</accession>
<proteinExistence type="predicted"/>
<dbReference type="SMART" id="SM00355">
    <property type="entry name" value="ZnF_C2H2"/>
    <property type="match status" value="3"/>
</dbReference>
<feature type="compositionally biased region" description="Polar residues" evidence="1">
    <location>
        <begin position="117"/>
        <end position="133"/>
    </location>
</feature>
<feature type="region of interest" description="Disordered" evidence="1">
    <location>
        <begin position="171"/>
        <end position="217"/>
    </location>
</feature>
<feature type="region of interest" description="Disordered" evidence="1">
    <location>
        <begin position="114"/>
        <end position="134"/>
    </location>
</feature>
<evidence type="ECO:0000313" key="3">
    <source>
        <dbReference type="EMBL" id="GMT07123.1"/>
    </source>
</evidence>
<feature type="region of interest" description="Disordered" evidence="1">
    <location>
        <begin position="284"/>
        <end position="307"/>
    </location>
</feature>
<feature type="non-terminal residue" evidence="3">
    <location>
        <position position="1"/>
    </location>
</feature>
<dbReference type="AlphaFoldDB" id="A0AAV5ULE1"/>
<feature type="domain" description="C2H2-type" evidence="2">
    <location>
        <begin position="388"/>
        <end position="409"/>
    </location>
</feature>
<sequence length="489" mass="56453">KESIKNLRGLRNDFLAIKRDLDILLRFSDKNKKTDKPNVQFHLVMSTIADLLLTAVRCVENGEAFDLSSKLTTVFNVIDTCQHAKTNHEISLLKFARSFILFMDALHGCDTKKQPGNLAQKTPNPWGNQSQDAQAYPPETTFATKRPRLHPTDTHPPSFLLVTQNSLPRKLNSITRKRLAPNTQPEKKTTDSTEPQAQMLLTDAKEPRDVPEKTIKEEREDRAIKEEIEDIDYLSLQVPGGSGQPSTTAELMDLHEVKFEDEFIKEEPIEEPIADTYHFNRPMQAVAQSSSARRKQSLKSSTPPIEHEPKIRRCPICDIDVACRMEQHVKIKHKDNWLLFVKKCPEEQCDFRSFDSTIIERHRATVHTQSYHTRKETMHFGFTHGTRCPYCAVCIKSMSMFIKHMEQIHRRMCTYEHKIMMCKSCRVTTSHTYEMLAHWLKNTSCGEGMRFNYVLAQKALNEDHADSIIEMKLQKSYNSTPFVLDSTRF</sequence>
<protein>
    <recommendedName>
        <fullName evidence="2">C2H2-type domain-containing protein</fullName>
    </recommendedName>
</protein>
<comment type="caution">
    <text evidence="3">The sequence shown here is derived from an EMBL/GenBank/DDBJ whole genome shotgun (WGS) entry which is preliminary data.</text>
</comment>
<feature type="compositionally biased region" description="Basic and acidic residues" evidence="1">
    <location>
        <begin position="203"/>
        <end position="217"/>
    </location>
</feature>
<gene>
    <name evidence="3" type="ORF">PENTCL1PPCAC_29297</name>
</gene>
<evidence type="ECO:0000259" key="2">
    <source>
        <dbReference type="PROSITE" id="PS00028"/>
    </source>
</evidence>
<dbReference type="EMBL" id="BTSX01000006">
    <property type="protein sequence ID" value="GMT07123.1"/>
    <property type="molecule type" value="Genomic_DNA"/>
</dbReference>
<evidence type="ECO:0000313" key="4">
    <source>
        <dbReference type="Proteomes" id="UP001432027"/>
    </source>
</evidence>
<name>A0AAV5ULE1_9BILA</name>
<dbReference type="PROSITE" id="PS00028">
    <property type="entry name" value="ZINC_FINGER_C2H2_1"/>
    <property type="match status" value="1"/>
</dbReference>
<organism evidence="3 4">
    <name type="scientific">Pristionchus entomophagus</name>
    <dbReference type="NCBI Taxonomy" id="358040"/>
    <lineage>
        <taxon>Eukaryota</taxon>
        <taxon>Metazoa</taxon>
        <taxon>Ecdysozoa</taxon>
        <taxon>Nematoda</taxon>
        <taxon>Chromadorea</taxon>
        <taxon>Rhabditida</taxon>
        <taxon>Rhabditina</taxon>
        <taxon>Diplogasteromorpha</taxon>
        <taxon>Diplogasteroidea</taxon>
        <taxon>Neodiplogasteridae</taxon>
        <taxon>Pristionchus</taxon>
    </lineage>
</organism>
<evidence type="ECO:0000256" key="1">
    <source>
        <dbReference type="SAM" id="MobiDB-lite"/>
    </source>
</evidence>
<keyword evidence="4" id="KW-1185">Reference proteome</keyword>